<evidence type="ECO:0000256" key="8">
    <source>
        <dbReference type="SAM" id="Coils"/>
    </source>
</evidence>
<keyword evidence="2 9" id="KW-0812">Transmembrane</keyword>
<feature type="transmembrane region" description="Helical" evidence="9">
    <location>
        <begin position="30"/>
        <end position="47"/>
    </location>
</feature>
<evidence type="ECO:0000256" key="6">
    <source>
        <dbReference type="ARBA" id="ARBA00029447"/>
    </source>
</evidence>
<evidence type="ECO:0000256" key="4">
    <source>
        <dbReference type="ARBA" id="ARBA00023136"/>
    </source>
</evidence>
<evidence type="ECO:0000256" key="7">
    <source>
        <dbReference type="PROSITE-ProRule" id="PRU00284"/>
    </source>
</evidence>
<evidence type="ECO:0000313" key="11">
    <source>
        <dbReference type="EMBL" id="REL27245.1"/>
    </source>
</evidence>
<organism evidence="11 12">
    <name type="scientific">Thalassotalea euphylliae</name>
    <dbReference type="NCBI Taxonomy" id="1655234"/>
    <lineage>
        <taxon>Bacteria</taxon>
        <taxon>Pseudomonadati</taxon>
        <taxon>Pseudomonadota</taxon>
        <taxon>Gammaproteobacteria</taxon>
        <taxon>Alteromonadales</taxon>
        <taxon>Colwelliaceae</taxon>
        <taxon>Thalassotalea</taxon>
    </lineage>
</organism>
<gene>
    <name evidence="11" type="ORF">DXX93_12165</name>
</gene>
<dbReference type="SUPFAM" id="SSF58104">
    <property type="entry name" value="Methyl-accepting chemotaxis protein (MCP) signaling domain"/>
    <property type="match status" value="1"/>
</dbReference>
<dbReference type="PANTHER" id="PTHR32089">
    <property type="entry name" value="METHYL-ACCEPTING CHEMOTAXIS PROTEIN MCPB"/>
    <property type="match status" value="1"/>
</dbReference>
<dbReference type="EMBL" id="QUOU01000001">
    <property type="protein sequence ID" value="REL27245.1"/>
    <property type="molecule type" value="Genomic_DNA"/>
</dbReference>
<feature type="coiled-coil region" evidence="8">
    <location>
        <begin position="217"/>
        <end position="254"/>
    </location>
</feature>
<name>A0A3E0TTK0_9GAMM</name>
<evidence type="ECO:0000256" key="1">
    <source>
        <dbReference type="ARBA" id="ARBA00004141"/>
    </source>
</evidence>
<dbReference type="InterPro" id="IPR004089">
    <property type="entry name" value="MCPsignal_dom"/>
</dbReference>
<keyword evidence="3 9" id="KW-1133">Transmembrane helix</keyword>
<protein>
    <submittedName>
        <fullName evidence="11">Methyl-accepting chemotaxis protein</fullName>
    </submittedName>
</protein>
<feature type="transmembrane region" description="Helical" evidence="9">
    <location>
        <begin position="54"/>
        <end position="72"/>
    </location>
</feature>
<feature type="transmembrane region" description="Helical" evidence="9">
    <location>
        <begin position="7"/>
        <end position="24"/>
    </location>
</feature>
<dbReference type="GO" id="GO:0007165">
    <property type="term" value="P:signal transduction"/>
    <property type="evidence" value="ECO:0007669"/>
    <property type="project" value="UniProtKB-KW"/>
</dbReference>
<keyword evidence="5 7" id="KW-0807">Transducer</keyword>
<dbReference type="SMART" id="SM00283">
    <property type="entry name" value="MA"/>
    <property type="match status" value="1"/>
</dbReference>
<dbReference type="PRINTS" id="PR00260">
    <property type="entry name" value="CHEMTRNSDUCR"/>
</dbReference>
<feature type="transmembrane region" description="Helical" evidence="9">
    <location>
        <begin position="78"/>
        <end position="95"/>
    </location>
</feature>
<dbReference type="Proteomes" id="UP000256478">
    <property type="component" value="Unassembled WGS sequence"/>
</dbReference>
<reference evidence="11 12" key="1">
    <citation type="submission" date="2018-08" db="EMBL/GenBank/DDBJ databases">
        <title>Thalassotalea euphylliae genome.</title>
        <authorList>
            <person name="Summers S."/>
            <person name="Rice S.A."/>
            <person name="Freckelton M.L."/>
            <person name="Nedved B.T."/>
            <person name="Hadfield M.G."/>
        </authorList>
    </citation>
    <scope>NUCLEOTIDE SEQUENCE [LARGE SCALE GENOMIC DNA]</scope>
    <source>
        <strain evidence="11 12">H1</strain>
    </source>
</reference>
<evidence type="ECO:0000256" key="2">
    <source>
        <dbReference type="ARBA" id="ARBA00022692"/>
    </source>
</evidence>
<keyword evidence="4 9" id="KW-0472">Membrane</keyword>
<evidence type="ECO:0000259" key="10">
    <source>
        <dbReference type="PROSITE" id="PS50111"/>
    </source>
</evidence>
<evidence type="ECO:0000256" key="9">
    <source>
        <dbReference type="SAM" id="Phobius"/>
    </source>
</evidence>
<feature type="transmembrane region" description="Helical" evidence="9">
    <location>
        <begin position="100"/>
        <end position="118"/>
    </location>
</feature>
<dbReference type="RefSeq" id="WP_116008329.1">
    <property type="nucleotide sequence ID" value="NZ_QUOU01000001.1"/>
</dbReference>
<comment type="similarity">
    <text evidence="6">Belongs to the methyl-accepting chemotaxis (MCP) protein family.</text>
</comment>
<proteinExistence type="inferred from homology"/>
<evidence type="ECO:0000313" key="12">
    <source>
        <dbReference type="Proteomes" id="UP000256478"/>
    </source>
</evidence>
<keyword evidence="8" id="KW-0175">Coiled coil</keyword>
<accession>A0A3E0TTK0</accession>
<dbReference type="GO" id="GO:0016020">
    <property type="term" value="C:membrane"/>
    <property type="evidence" value="ECO:0007669"/>
    <property type="project" value="UniProtKB-SubCell"/>
</dbReference>
<dbReference type="Gene3D" id="1.10.287.950">
    <property type="entry name" value="Methyl-accepting chemotaxis protein"/>
    <property type="match status" value="1"/>
</dbReference>
<sequence>MNNIHKLFSYLVVALFIESVILGFVYQSFVSAFLIGLPAMLVPLYFLNSAPNSALTRHVCALGVMIFAALHIHQTYGLIEVHFEIFILMAFLIVFQDWRIFVTAIGCVAIHHLAFYFMQSSNAGVYIFDEDRLAFTTVLIHAVYAITEAFIAGYMAKSMAQASATGHELCDVTEKLTADEQAIDLSMHTSGNNKTLASFNGLLKLISQLISHAQMQVMELTQNASNLVNAKKELEQSSQQRQQETEMIATAAEEMAVTVQSIAQESNQLSDQMQSANASTQSTNDDISGINQQTEALTTALHETNEHVVELANSTEAIATVLSEITGIADQTNLLALNAAIEAARAGEQGRGFAVVADEVRALANRTKESTDKISETLTLLKGYSQSTTDAMASSIDIVQSVIDKTHTARDQIAEVANMVEQASAISMSVAAAVEEQSSTTDGIAQSAETLRATAQQDQEKILLLANEALSVDHVAKSLADCITRFK</sequence>
<dbReference type="Pfam" id="PF00015">
    <property type="entry name" value="MCPsignal"/>
    <property type="match status" value="1"/>
</dbReference>
<evidence type="ECO:0000256" key="3">
    <source>
        <dbReference type="ARBA" id="ARBA00022989"/>
    </source>
</evidence>
<dbReference type="InterPro" id="IPR004090">
    <property type="entry name" value="Chemotax_Me-accpt_rcpt"/>
</dbReference>
<dbReference type="GO" id="GO:0004888">
    <property type="term" value="F:transmembrane signaling receptor activity"/>
    <property type="evidence" value="ECO:0007669"/>
    <property type="project" value="InterPro"/>
</dbReference>
<comment type="caution">
    <text evidence="11">The sequence shown here is derived from an EMBL/GenBank/DDBJ whole genome shotgun (WGS) entry which is preliminary data.</text>
</comment>
<comment type="subcellular location">
    <subcellularLocation>
        <location evidence="1">Membrane</location>
        <topology evidence="1">Multi-pass membrane protein</topology>
    </subcellularLocation>
</comment>
<dbReference type="OrthoDB" id="2489132at2"/>
<dbReference type="PROSITE" id="PS50111">
    <property type="entry name" value="CHEMOTAXIS_TRANSDUC_2"/>
    <property type="match status" value="1"/>
</dbReference>
<dbReference type="GO" id="GO:0006935">
    <property type="term" value="P:chemotaxis"/>
    <property type="evidence" value="ECO:0007669"/>
    <property type="project" value="InterPro"/>
</dbReference>
<evidence type="ECO:0000256" key="5">
    <source>
        <dbReference type="ARBA" id="ARBA00023224"/>
    </source>
</evidence>
<dbReference type="PANTHER" id="PTHR32089:SF119">
    <property type="entry name" value="METHYL-ACCEPTING CHEMOTAXIS PROTEIN CTPL"/>
    <property type="match status" value="1"/>
</dbReference>
<feature type="domain" description="Methyl-accepting transducer" evidence="10">
    <location>
        <begin position="216"/>
        <end position="452"/>
    </location>
</feature>
<dbReference type="AlphaFoldDB" id="A0A3E0TTK0"/>
<feature type="transmembrane region" description="Helical" evidence="9">
    <location>
        <begin position="138"/>
        <end position="156"/>
    </location>
</feature>